<feature type="region of interest" description="Disordered" evidence="1">
    <location>
        <begin position="75"/>
        <end position="97"/>
    </location>
</feature>
<reference evidence="3" key="1">
    <citation type="submission" date="2023-06" db="EMBL/GenBank/DDBJ databases">
        <authorList>
            <consortium name="Lawrence Berkeley National Laboratory"/>
            <person name="Ahrendt S."/>
            <person name="Sahu N."/>
            <person name="Indic B."/>
            <person name="Wong-Bajracharya J."/>
            <person name="Merenyi Z."/>
            <person name="Ke H.-M."/>
            <person name="Monk M."/>
            <person name="Kocsube S."/>
            <person name="Drula E."/>
            <person name="Lipzen A."/>
            <person name="Balint B."/>
            <person name="Henrissat B."/>
            <person name="Andreopoulos B."/>
            <person name="Martin F.M."/>
            <person name="Harder C.B."/>
            <person name="Rigling D."/>
            <person name="Ford K.L."/>
            <person name="Foster G.D."/>
            <person name="Pangilinan J."/>
            <person name="Papanicolaou A."/>
            <person name="Barry K."/>
            <person name="LaButti K."/>
            <person name="Viragh M."/>
            <person name="Koriabine M."/>
            <person name="Yan M."/>
            <person name="Riley R."/>
            <person name="Champramary S."/>
            <person name="Plett K.L."/>
            <person name="Tsai I.J."/>
            <person name="Slot J."/>
            <person name="Sipos G."/>
            <person name="Plett J."/>
            <person name="Nagy L.G."/>
            <person name="Grigoriev I.V."/>
        </authorList>
    </citation>
    <scope>NUCLEOTIDE SEQUENCE</scope>
    <source>
        <strain evidence="3">CCBAS 213</strain>
    </source>
</reference>
<keyword evidence="2" id="KW-1133">Transmembrane helix</keyword>
<evidence type="ECO:0000256" key="2">
    <source>
        <dbReference type="SAM" id="Phobius"/>
    </source>
</evidence>
<protein>
    <submittedName>
        <fullName evidence="3">Uncharacterized protein</fullName>
    </submittedName>
</protein>
<dbReference type="RefSeq" id="XP_060328711.1">
    <property type="nucleotide sequence ID" value="XM_060473616.1"/>
</dbReference>
<dbReference type="EMBL" id="JAUEPS010000026">
    <property type="protein sequence ID" value="KAK0455201.1"/>
    <property type="molecule type" value="Genomic_DNA"/>
</dbReference>
<proteinExistence type="predicted"/>
<feature type="transmembrane region" description="Helical" evidence="2">
    <location>
        <begin position="100"/>
        <end position="121"/>
    </location>
</feature>
<comment type="caution">
    <text evidence="3">The sequence shown here is derived from an EMBL/GenBank/DDBJ whole genome shotgun (WGS) entry which is preliminary data.</text>
</comment>
<sequence>MQANFLVKKHVERADEEVLVYTVQKGRIQQLLQVYRLRNIYQPGPAFLHVVVNGIPSNGSYVIIGMLPASVNNTDAQGSADGSTTSSSGDQNSSSKTNTAAVVGGVVGGLVVLGILGALANRQSTLSYVMRDCPRFGASLSAGAGAGRTDKALRSSDSSAFIPLQHAYNQNESWSSSTASLQALYQDQYESHNRNGTSMGYDPFRVLARICHALRWPTTSYAAESTRRMSTSTPVGQPHRY</sequence>
<dbReference type="AlphaFoldDB" id="A0AA39K8F2"/>
<dbReference type="Proteomes" id="UP001175211">
    <property type="component" value="Unassembled WGS sequence"/>
</dbReference>
<accession>A0AA39K8F2</accession>
<organism evidence="3 4">
    <name type="scientific">Armillaria tabescens</name>
    <name type="common">Ringless honey mushroom</name>
    <name type="synonym">Agaricus tabescens</name>
    <dbReference type="NCBI Taxonomy" id="1929756"/>
    <lineage>
        <taxon>Eukaryota</taxon>
        <taxon>Fungi</taxon>
        <taxon>Dikarya</taxon>
        <taxon>Basidiomycota</taxon>
        <taxon>Agaricomycotina</taxon>
        <taxon>Agaricomycetes</taxon>
        <taxon>Agaricomycetidae</taxon>
        <taxon>Agaricales</taxon>
        <taxon>Marasmiineae</taxon>
        <taxon>Physalacriaceae</taxon>
        <taxon>Desarmillaria</taxon>
    </lineage>
</organism>
<keyword evidence="2" id="KW-0472">Membrane</keyword>
<evidence type="ECO:0000313" key="4">
    <source>
        <dbReference type="Proteomes" id="UP001175211"/>
    </source>
</evidence>
<keyword evidence="4" id="KW-1185">Reference proteome</keyword>
<keyword evidence="2" id="KW-0812">Transmembrane</keyword>
<evidence type="ECO:0000256" key="1">
    <source>
        <dbReference type="SAM" id="MobiDB-lite"/>
    </source>
</evidence>
<gene>
    <name evidence="3" type="ORF">EV420DRAFT_1554697</name>
</gene>
<dbReference type="GeneID" id="85357164"/>
<name>A0AA39K8F2_ARMTA</name>
<feature type="compositionally biased region" description="Low complexity" evidence="1">
    <location>
        <begin position="76"/>
        <end position="97"/>
    </location>
</feature>
<evidence type="ECO:0000313" key="3">
    <source>
        <dbReference type="EMBL" id="KAK0455201.1"/>
    </source>
</evidence>